<keyword evidence="2" id="KW-1185">Reference proteome</keyword>
<gene>
    <name evidence="1" type="ORF">OTU49_011774</name>
</gene>
<sequence>VKDHSHKYTLCHNNNCPYIVSQHIVCTFLIQVTPKFLPQTRILLYIFSTSVFHMPNLTSGSTVFPSRNQVEQYCGSLQEPSRAVLCFPPGTKLSSTVFPSRNQVEQYCGSLQEQSSAVLWFPPGTKFRSTVVPSRNQVEQYCVSLQEPS</sequence>
<dbReference type="Proteomes" id="UP001445076">
    <property type="component" value="Unassembled WGS sequence"/>
</dbReference>
<evidence type="ECO:0000313" key="2">
    <source>
        <dbReference type="Proteomes" id="UP001445076"/>
    </source>
</evidence>
<proteinExistence type="predicted"/>
<name>A0AAW0W299_CHEQU</name>
<reference evidence="1 2" key="1">
    <citation type="journal article" date="2024" name="BMC Genomics">
        <title>Genome assembly of redclaw crayfish (Cherax quadricarinatus) provides insights into its immune adaptation and hypoxia tolerance.</title>
        <authorList>
            <person name="Liu Z."/>
            <person name="Zheng J."/>
            <person name="Li H."/>
            <person name="Fang K."/>
            <person name="Wang S."/>
            <person name="He J."/>
            <person name="Zhou D."/>
            <person name="Weng S."/>
            <person name="Chi M."/>
            <person name="Gu Z."/>
            <person name="He J."/>
            <person name="Li F."/>
            <person name="Wang M."/>
        </authorList>
    </citation>
    <scope>NUCLEOTIDE SEQUENCE [LARGE SCALE GENOMIC DNA]</scope>
    <source>
        <strain evidence="1">ZL_2023a</strain>
    </source>
</reference>
<dbReference type="EMBL" id="JARKIK010000089">
    <property type="protein sequence ID" value="KAK8723543.1"/>
    <property type="molecule type" value="Genomic_DNA"/>
</dbReference>
<comment type="caution">
    <text evidence="1">The sequence shown here is derived from an EMBL/GenBank/DDBJ whole genome shotgun (WGS) entry which is preliminary data.</text>
</comment>
<evidence type="ECO:0000313" key="1">
    <source>
        <dbReference type="EMBL" id="KAK8723543.1"/>
    </source>
</evidence>
<protein>
    <submittedName>
        <fullName evidence="1">Uncharacterized protein</fullName>
    </submittedName>
</protein>
<accession>A0AAW0W299</accession>
<dbReference type="AlphaFoldDB" id="A0AAW0W299"/>
<organism evidence="1 2">
    <name type="scientific">Cherax quadricarinatus</name>
    <name type="common">Australian red claw crayfish</name>
    <dbReference type="NCBI Taxonomy" id="27406"/>
    <lineage>
        <taxon>Eukaryota</taxon>
        <taxon>Metazoa</taxon>
        <taxon>Ecdysozoa</taxon>
        <taxon>Arthropoda</taxon>
        <taxon>Crustacea</taxon>
        <taxon>Multicrustacea</taxon>
        <taxon>Malacostraca</taxon>
        <taxon>Eumalacostraca</taxon>
        <taxon>Eucarida</taxon>
        <taxon>Decapoda</taxon>
        <taxon>Pleocyemata</taxon>
        <taxon>Astacidea</taxon>
        <taxon>Parastacoidea</taxon>
        <taxon>Parastacidae</taxon>
        <taxon>Cherax</taxon>
    </lineage>
</organism>
<feature type="non-terminal residue" evidence="1">
    <location>
        <position position="1"/>
    </location>
</feature>